<evidence type="ECO:0000313" key="1">
    <source>
        <dbReference type="EMBL" id="KAG9444438.1"/>
    </source>
</evidence>
<name>A0AAV7EB31_ARIFI</name>
<comment type="caution">
    <text evidence="1">The sequence shown here is derived from an EMBL/GenBank/DDBJ whole genome shotgun (WGS) entry which is preliminary data.</text>
</comment>
<reference evidence="1 2" key="1">
    <citation type="submission" date="2021-07" db="EMBL/GenBank/DDBJ databases">
        <title>The Aristolochia fimbriata genome: insights into angiosperm evolution, floral development and chemical biosynthesis.</title>
        <authorList>
            <person name="Jiao Y."/>
        </authorList>
    </citation>
    <scope>NUCLEOTIDE SEQUENCE [LARGE SCALE GENOMIC DNA]</scope>
    <source>
        <strain evidence="1">IBCAS-2021</strain>
        <tissue evidence="1">Leaf</tissue>
    </source>
</reference>
<proteinExistence type="predicted"/>
<dbReference type="Proteomes" id="UP000825729">
    <property type="component" value="Unassembled WGS sequence"/>
</dbReference>
<gene>
    <name evidence="1" type="ORF">H6P81_015778</name>
</gene>
<organism evidence="1 2">
    <name type="scientific">Aristolochia fimbriata</name>
    <name type="common">White veined hardy Dutchman's pipe vine</name>
    <dbReference type="NCBI Taxonomy" id="158543"/>
    <lineage>
        <taxon>Eukaryota</taxon>
        <taxon>Viridiplantae</taxon>
        <taxon>Streptophyta</taxon>
        <taxon>Embryophyta</taxon>
        <taxon>Tracheophyta</taxon>
        <taxon>Spermatophyta</taxon>
        <taxon>Magnoliopsida</taxon>
        <taxon>Magnoliidae</taxon>
        <taxon>Piperales</taxon>
        <taxon>Aristolochiaceae</taxon>
        <taxon>Aristolochia</taxon>
    </lineage>
</organism>
<dbReference type="AlphaFoldDB" id="A0AAV7EB31"/>
<accession>A0AAV7EB31</accession>
<evidence type="ECO:0000313" key="2">
    <source>
        <dbReference type="Proteomes" id="UP000825729"/>
    </source>
</evidence>
<keyword evidence="2" id="KW-1185">Reference proteome</keyword>
<protein>
    <submittedName>
        <fullName evidence="1">Uncharacterized protein</fullName>
    </submittedName>
</protein>
<dbReference type="EMBL" id="JAINDJ010000006">
    <property type="protein sequence ID" value="KAG9444438.1"/>
    <property type="molecule type" value="Genomic_DNA"/>
</dbReference>
<sequence length="56" mass="6299">MDRRRQSVGGGGFWKIVRPILLCRVDWRFGVESPSAVPNGERDLAAAISLQENMQK</sequence>